<evidence type="ECO:0000256" key="1">
    <source>
        <dbReference type="SAM" id="MobiDB-lite"/>
    </source>
</evidence>
<gene>
    <name evidence="3" type="ORF">AOQ84DRAFT_328638</name>
</gene>
<dbReference type="GO" id="GO:0003735">
    <property type="term" value="F:structural constituent of ribosome"/>
    <property type="evidence" value="ECO:0007669"/>
    <property type="project" value="InterPro"/>
</dbReference>
<proteinExistence type="predicted"/>
<dbReference type="GO" id="GO:0032543">
    <property type="term" value="P:mitochondrial translation"/>
    <property type="evidence" value="ECO:0007669"/>
    <property type="project" value="InterPro"/>
</dbReference>
<dbReference type="PANTHER" id="PTHR28174:SF1">
    <property type="entry name" value="LARGE RIBOSOMAL SUBUNIT PROTEIN BL31M"/>
    <property type="match status" value="1"/>
</dbReference>
<accession>A0A8E2EN25</accession>
<feature type="domain" description="Ribosomal protein bL31m N-terminal" evidence="2">
    <location>
        <begin position="38"/>
        <end position="83"/>
    </location>
</feature>
<feature type="region of interest" description="Disordered" evidence="1">
    <location>
        <begin position="62"/>
        <end position="82"/>
    </location>
</feature>
<dbReference type="AlphaFoldDB" id="A0A8E2EN25"/>
<name>A0A8E2EN25_9PEZI</name>
<dbReference type="PANTHER" id="PTHR28174">
    <property type="entry name" value="54S RIBOSOMAL PROTEIN L36, MITOCHONDRIAL"/>
    <property type="match status" value="1"/>
</dbReference>
<dbReference type="InterPro" id="IPR048874">
    <property type="entry name" value="Ribosomal_bL31m_N"/>
</dbReference>
<dbReference type="GO" id="GO:0005762">
    <property type="term" value="C:mitochondrial large ribosomal subunit"/>
    <property type="evidence" value="ECO:0007669"/>
    <property type="project" value="InterPro"/>
</dbReference>
<dbReference type="Pfam" id="PF21492">
    <property type="entry name" value="bL31_N"/>
    <property type="match status" value="1"/>
</dbReference>
<evidence type="ECO:0000259" key="2">
    <source>
        <dbReference type="Pfam" id="PF21492"/>
    </source>
</evidence>
<dbReference type="OrthoDB" id="5587740at2759"/>
<evidence type="ECO:0000313" key="3">
    <source>
        <dbReference type="EMBL" id="OCL01689.1"/>
    </source>
</evidence>
<dbReference type="EMBL" id="KV751092">
    <property type="protein sequence ID" value="OCL01689.1"/>
    <property type="molecule type" value="Genomic_DNA"/>
</dbReference>
<dbReference type="Proteomes" id="UP000250140">
    <property type="component" value="Unassembled WGS sequence"/>
</dbReference>
<organism evidence="3 4">
    <name type="scientific">Glonium stellatum</name>
    <dbReference type="NCBI Taxonomy" id="574774"/>
    <lineage>
        <taxon>Eukaryota</taxon>
        <taxon>Fungi</taxon>
        <taxon>Dikarya</taxon>
        <taxon>Ascomycota</taxon>
        <taxon>Pezizomycotina</taxon>
        <taxon>Dothideomycetes</taxon>
        <taxon>Pleosporomycetidae</taxon>
        <taxon>Gloniales</taxon>
        <taxon>Gloniaceae</taxon>
        <taxon>Glonium</taxon>
    </lineage>
</organism>
<feature type="region of interest" description="Disordered" evidence="1">
    <location>
        <begin position="110"/>
        <end position="138"/>
    </location>
</feature>
<dbReference type="Gene3D" id="6.20.130.10">
    <property type="match status" value="1"/>
</dbReference>
<evidence type="ECO:0000313" key="4">
    <source>
        <dbReference type="Proteomes" id="UP000250140"/>
    </source>
</evidence>
<protein>
    <recommendedName>
        <fullName evidence="2">Ribosomal protein bL31m N-terminal domain-containing protein</fullName>
    </recommendedName>
</protein>
<keyword evidence="4" id="KW-1185">Reference proteome</keyword>
<sequence length="167" mass="18707">MRSPIPTATALRVLRRVSLHPQSPTSHAQIRHASLLRRPKRPYTFTQLVTLSDGSTFLHRTTSPTPVYRSTKDQRNTPLWNPSSQKLLNVEEDEAGRLKAFRAKFGRGWDAESVEEATESDGGLPREQHEDSLMDLISSYGKGVENAEAKEIKVEAVKSGKANSRQK</sequence>
<reference evidence="3 4" key="1">
    <citation type="journal article" date="2016" name="Nat. Commun.">
        <title>Ectomycorrhizal ecology is imprinted in the genome of the dominant symbiotic fungus Cenococcum geophilum.</title>
        <authorList>
            <consortium name="DOE Joint Genome Institute"/>
            <person name="Peter M."/>
            <person name="Kohler A."/>
            <person name="Ohm R.A."/>
            <person name="Kuo A."/>
            <person name="Krutzmann J."/>
            <person name="Morin E."/>
            <person name="Arend M."/>
            <person name="Barry K.W."/>
            <person name="Binder M."/>
            <person name="Choi C."/>
            <person name="Clum A."/>
            <person name="Copeland A."/>
            <person name="Grisel N."/>
            <person name="Haridas S."/>
            <person name="Kipfer T."/>
            <person name="LaButti K."/>
            <person name="Lindquist E."/>
            <person name="Lipzen A."/>
            <person name="Maire R."/>
            <person name="Meier B."/>
            <person name="Mihaltcheva S."/>
            <person name="Molinier V."/>
            <person name="Murat C."/>
            <person name="Poggeler S."/>
            <person name="Quandt C.A."/>
            <person name="Sperisen C."/>
            <person name="Tritt A."/>
            <person name="Tisserant E."/>
            <person name="Crous P.W."/>
            <person name="Henrissat B."/>
            <person name="Nehls U."/>
            <person name="Egli S."/>
            <person name="Spatafora J.W."/>
            <person name="Grigoriev I.V."/>
            <person name="Martin F.M."/>
        </authorList>
    </citation>
    <scope>NUCLEOTIDE SEQUENCE [LARGE SCALE GENOMIC DNA]</scope>
    <source>
        <strain evidence="3 4">CBS 207.34</strain>
    </source>
</reference>
<dbReference type="InterPro" id="IPR034600">
    <property type="entry name" value="Ribosomal_bL31m"/>
</dbReference>